<keyword evidence="1" id="KW-0175">Coiled coil</keyword>
<accession>A0A4U0XUI3</accession>
<evidence type="ECO:0000313" key="4">
    <source>
        <dbReference type="Proteomes" id="UP000308768"/>
    </source>
</evidence>
<feature type="compositionally biased region" description="Basic and acidic residues" evidence="2">
    <location>
        <begin position="1105"/>
        <end position="1122"/>
    </location>
</feature>
<dbReference type="EMBL" id="NAJN01000061">
    <property type="protein sequence ID" value="TKA80347.1"/>
    <property type="molecule type" value="Genomic_DNA"/>
</dbReference>
<dbReference type="OrthoDB" id="3903939at2759"/>
<evidence type="ECO:0000313" key="3">
    <source>
        <dbReference type="EMBL" id="TKA80347.1"/>
    </source>
</evidence>
<keyword evidence="4" id="KW-1185">Reference proteome</keyword>
<dbReference type="Proteomes" id="UP000308768">
    <property type="component" value="Unassembled WGS sequence"/>
</dbReference>
<protein>
    <submittedName>
        <fullName evidence="3">Uncharacterized protein</fullName>
    </submittedName>
</protein>
<name>A0A4U0XUI3_9PEZI</name>
<reference evidence="3 4" key="1">
    <citation type="submission" date="2017-03" db="EMBL/GenBank/DDBJ databases">
        <title>Genomes of endolithic fungi from Antarctica.</title>
        <authorList>
            <person name="Coleine C."/>
            <person name="Masonjones S."/>
            <person name="Stajich J.E."/>
        </authorList>
    </citation>
    <scope>NUCLEOTIDE SEQUENCE [LARGE SCALE GENOMIC DNA]</scope>
    <source>
        <strain evidence="3 4">CCFEE 5187</strain>
    </source>
</reference>
<feature type="compositionally biased region" description="Low complexity" evidence="2">
    <location>
        <begin position="1088"/>
        <end position="1097"/>
    </location>
</feature>
<organism evidence="3 4">
    <name type="scientific">Cryomyces minteri</name>
    <dbReference type="NCBI Taxonomy" id="331657"/>
    <lineage>
        <taxon>Eukaryota</taxon>
        <taxon>Fungi</taxon>
        <taxon>Dikarya</taxon>
        <taxon>Ascomycota</taxon>
        <taxon>Pezizomycotina</taxon>
        <taxon>Dothideomycetes</taxon>
        <taxon>Dothideomycetes incertae sedis</taxon>
        <taxon>Cryomyces</taxon>
    </lineage>
</organism>
<evidence type="ECO:0000256" key="1">
    <source>
        <dbReference type="SAM" id="Coils"/>
    </source>
</evidence>
<comment type="caution">
    <text evidence="3">The sequence shown here is derived from an EMBL/GenBank/DDBJ whole genome shotgun (WGS) entry which is preliminary data.</text>
</comment>
<dbReference type="AlphaFoldDB" id="A0A4U0XUI3"/>
<gene>
    <name evidence="3" type="ORF">B0A49_03086</name>
</gene>
<proteinExistence type="predicted"/>
<evidence type="ECO:0000256" key="2">
    <source>
        <dbReference type="SAM" id="MobiDB-lite"/>
    </source>
</evidence>
<feature type="coiled-coil region" evidence="1">
    <location>
        <begin position="333"/>
        <end position="507"/>
    </location>
</feature>
<sequence>MSSPSSDAQLQSSPLLYADPNHKNLMESFRSRGYPGLLREMKVLDQRLAPLPQASSLLVLSYEPEYLLMLIASVPTSALEALLDGKLLQKLINDPTWDDERHLVVHVPKSRLSSDDLDPGCYVNLLARHDGSPLTIDEFEEVLFAMEVCVGIKADSDKKFLRGTVTVEEGVEDVYHGNSAVRGSLVTSSNLSLLRTAVSSFALANRCLKYGDADTGVSPTHIPFPAEAGFTMRLTPRLNGYKMMTNSPDLFTLANCVLQYLYPNQFTMHQLVIFRPFDAKTVSIGEVILHNLVGSYARPDLWGGEEAKDVSIGQWIGIQEELDSTKGVCALAKNNLTRQERESKDRAQEVEANLETKELERECRKLEAESRTAGLELEKATLEYEEECRKLEDIRGQKPDAGLARNANLVLDKTMLEKRLDSLQKKHDTAETMVTTLQEVNDSLEEDIAGLKDQIIKLEQDLEQTRQAKQPVERAADETGQDLKDQIIKLEQDLGQTRQSKQAVERAADEAGRDFNDQLGKKEQDFSKTLDEVRTLTGLTEEIKRVIVSAFMPLLFRFSVGHTINTMGDRILKRRYPLLTLATPRQAPRNEGVAWSLTVIDPGDFAEHRTRESWDGPGTLWIHACCTSGPSAAGELSKIMEHIMDVYNYMNDDELHVMLKATHQVVENLKKMAGLEEGTKWRMLLASLRCVELLIRMGMSSSANRHILQGYRDRIETARQQSRIDSLLIQAMLLWIDEALTDPSRMEGMIEVLVGSTWERMVTTDGRHLVFADDTGHILVVRPGVGDGVVIRYDTDTEVSLSFQGLDHHGLEFGVAMRRSAGGKPVYQETLWSDRNHENHRFVMGLDCTNTSQKMASTSGDCEKTVTTPNDALSFICSSLANQTIEYRVANSEPVFICSSISNQVFELLAEIIPKLPHNGNLRGRCEDAVNTMKAEVERIVEWVATSKRRSTTELKADELYQQEKRIAGRESYYKPHSSQSLPTTPPRHRESFWIQRAQKLEVKIFWFLLDDLEAYRETDAPRVAQRPLAGWFRSIFLARRLEDASELLETIGEKELVRKDKNLSEREAIVRQALLSELQEKDRELVGKGPPVAGKGPPVGGSEEAARKRVPEDRRSSDRQGGRCNQNRSRMDNEDEGA</sequence>
<feature type="region of interest" description="Disordered" evidence="2">
    <location>
        <begin position="1082"/>
        <end position="1139"/>
    </location>
</feature>